<keyword evidence="3" id="KW-1185">Reference proteome</keyword>
<feature type="compositionally biased region" description="Low complexity" evidence="1">
    <location>
        <begin position="44"/>
        <end position="54"/>
    </location>
</feature>
<dbReference type="RefSeq" id="XP_047775949.1">
    <property type="nucleotide sequence ID" value="XM_047920893.1"/>
</dbReference>
<organism evidence="2 3">
    <name type="scientific">Rhodofomes roseus</name>
    <dbReference type="NCBI Taxonomy" id="34475"/>
    <lineage>
        <taxon>Eukaryota</taxon>
        <taxon>Fungi</taxon>
        <taxon>Dikarya</taxon>
        <taxon>Basidiomycota</taxon>
        <taxon>Agaricomycotina</taxon>
        <taxon>Agaricomycetes</taxon>
        <taxon>Polyporales</taxon>
        <taxon>Rhodofomes</taxon>
    </lineage>
</organism>
<comment type="caution">
    <text evidence="2">The sequence shown here is derived from an EMBL/GenBank/DDBJ whole genome shotgun (WGS) entry which is preliminary data.</text>
</comment>
<name>A0ABQ8K7L7_9APHY</name>
<protein>
    <submittedName>
        <fullName evidence="2">Uncharacterized protein</fullName>
    </submittedName>
</protein>
<sequence length="320" mass="35599">MPTGDDAISLAGSSPPASPQVHGSSLPGSLGQPADEDSNGDQHPSSPASLPASSVVEQSPEPVAGQKRRAPDTDGDVSQYVGLVSRHFKLKKTDHDELTKVAARSTHELLIYSTAQIMKLRERIDTIQPADALWEIPRALHAEIEHYTYAVLCSPVLPTYVTESYPINVVLAILSANPSWGFTSEVKNDLKKREVVAERVRNRLTDRRSAIKHAILLSLGPERLTELDAMHLTKSKNKRVTTPPLKLNILELAAEISALHKSAPIKLTLEVCARIAYLRRRFERLLQEKPNLKNTEHYWNVVDKKLSELRKQKNTLEVSR</sequence>
<accession>A0ABQ8K7L7</accession>
<dbReference type="Proteomes" id="UP000814176">
    <property type="component" value="Unassembled WGS sequence"/>
</dbReference>
<dbReference type="GeneID" id="72001625"/>
<gene>
    <name evidence="2" type="ORF">C8Q71DRAFT_713030</name>
</gene>
<dbReference type="EMBL" id="JADCUA010000019">
    <property type="protein sequence ID" value="KAH9833183.1"/>
    <property type="molecule type" value="Genomic_DNA"/>
</dbReference>
<proteinExistence type="predicted"/>
<evidence type="ECO:0000256" key="1">
    <source>
        <dbReference type="SAM" id="MobiDB-lite"/>
    </source>
</evidence>
<evidence type="ECO:0000313" key="2">
    <source>
        <dbReference type="EMBL" id="KAH9833183.1"/>
    </source>
</evidence>
<feature type="region of interest" description="Disordered" evidence="1">
    <location>
        <begin position="1"/>
        <end position="77"/>
    </location>
</feature>
<evidence type="ECO:0000313" key="3">
    <source>
        <dbReference type="Proteomes" id="UP000814176"/>
    </source>
</evidence>
<reference evidence="2 3" key="1">
    <citation type="journal article" date="2021" name="Environ. Microbiol.">
        <title>Gene family expansions and transcriptome signatures uncover fungal adaptations to wood decay.</title>
        <authorList>
            <person name="Hage H."/>
            <person name="Miyauchi S."/>
            <person name="Viragh M."/>
            <person name="Drula E."/>
            <person name="Min B."/>
            <person name="Chaduli D."/>
            <person name="Navarro D."/>
            <person name="Favel A."/>
            <person name="Norest M."/>
            <person name="Lesage-Meessen L."/>
            <person name="Balint B."/>
            <person name="Merenyi Z."/>
            <person name="de Eugenio L."/>
            <person name="Morin E."/>
            <person name="Martinez A.T."/>
            <person name="Baldrian P."/>
            <person name="Stursova M."/>
            <person name="Martinez M.J."/>
            <person name="Novotny C."/>
            <person name="Magnuson J.K."/>
            <person name="Spatafora J.W."/>
            <person name="Maurice S."/>
            <person name="Pangilinan J."/>
            <person name="Andreopoulos W."/>
            <person name="LaButti K."/>
            <person name="Hundley H."/>
            <person name="Na H."/>
            <person name="Kuo A."/>
            <person name="Barry K."/>
            <person name="Lipzen A."/>
            <person name="Henrissat B."/>
            <person name="Riley R."/>
            <person name="Ahrendt S."/>
            <person name="Nagy L.G."/>
            <person name="Grigoriev I.V."/>
            <person name="Martin F."/>
            <person name="Rosso M.N."/>
        </authorList>
    </citation>
    <scope>NUCLEOTIDE SEQUENCE [LARGE SCALE GENOMIC DNA]</scope>
    <source>
        <strain evidence="2 3">CIRM-BRFM 1785</strain>
    </source>
</reference>